<dbReference type="SUPFAM" id="SSF103025">
    <property type="entry name" value="Folate-binding domain"/>
    <property type="match status" value="1"/>
</dbReference>
<gene>
    <name evidence="1" type="ORF">RM190_11230</name>
</gene>
<evidence type="ECO:0000313" key="1">
    <source>
        <dbReference type="EMBL" id="MDT1062437.1"/>
    </source>
</evidence>
<dbReference type="RefSeq" id="WP_311759536.1">
    <property type="nucleotide sequence ID" value="NZ_JAVRQI010000008.1"/>
</dbReference>
<dbReference type="InterPro" id="IPR027266">
    <property type="entry name" value="TrmE/GcvT-like"/>
</dbReference>
<evidence type="ECO:0000313" key="2">
    <source>
        <dbReference type="Proteomes" id="UP001251085"/>
    </source>
</evidence>
<keyword evidence="2" id="KW-1185">Reference proteome</keyword>
<organism evidence="1 2">
    <name type="scientific">Paracoccus broussonetiae</name>
    <dbReference type="NCBI Taxonomy" id="3075834"/>
    <lineage>
        <taxon>Bacteria</taxon>
        <taxon>Pseudomonadati</taxon>
        <taxon>Pseudomonadota</taxon>
        <taxon>Alphaproteobacteria</taxon>
        <taxon>Rhodobacterales</taxon>
        <taxon>Paracoccaceae</taxon>
        <taxon>Paracoccus</taxon>
    </lineage>
</organism>
<protein>
    <submittedName>
        <fullName evidence="1">Sarcosine oxidase subunit gamma</fullName>
    </submittedName>
</protein>
<dbReference type="EMBL" id="JAVRQI010000008">
    <property type="protein sequence ID" value="MDT1062437.1"/>
    <property type="molecule type" value="Genomic_DNA"/>
</dbReference>
<accession>A0ABU3EF46</accession>
<proteinExistence type="predicted"/>
<name>A0ABU3EF46_9RHOB</name>
<comment type="caution">
    <text evidence="1">The sequence shown here is derived from an EMBL/GenBank/DDBJ whole genome shotgun (WGS) entry which is preliminary data.</text>
</comment>
<reference evidence="2" key="1">
    <citation type="submission" date="2023-07" db="EMBL/GenBank/DDBJ databases">
        <title>Characterization of two Paracoccaceae strains isolated from Phycosphere and proposal of Xinfangfangia lacusdiani sp. nov.</title>
        <authorList>
            <person name="Deng Y."/>
            <person name="Zhang Y.Q."/>
        </authorList>
    </citation>
    <scope>NUCLEOTIDE SEQUENCE [LARGE SCALE GENOMIC DNA]</scope>
    <source>
        <strain evidence="2">CPCC 101403</strain>
    </source>
</reference>
<dbReference type="Proteomes" id="UP001251085">
    <property type="component" value="Unassembled WGS sequence"/>
</dbReference>
<sequence>MTDLQPICALGAPTPRTARFGGLSLAENSDLALASVALRRGGSAPALPLPGPGEWVEADGIAAFWTGPEQWMVEGPGRAETDFAAEIATRAPGASVTEQTDGFVAFEAEGPAPAIVQLLERLVNVDAGRFGAGSATRTGFHHMSIFVIRRAENRLAILGMRSAAGTIWHGLAEAAERLEVAA</sequence>
<dbReference type="Gene3D" id="3.30.1360.120">
    <property type="entry name" value="Probable tRNA modification gtpase trme, domain 1"/>
    <property type="match status" value="1"/>
</dbReference>